<evidence type="ECO:0000313" key="3">
    <source>
        <dbReference type="EMBL" id="MEO3681381.1"/>
    </source>
</evidence>
<proteinExistence type="predicted"/>
<dbReference type="SUPFAM" id="SSF52096">
    <property type="entry name" value="ClpP/crotonase"/>
    <property type="match status" value="1"/>
</dbReference>
<dbReference type="RefSeq" id="WP_347689612.1">
    <property type="nucleotide sequence ID" value="NZ_JBDPZN010000001.1"/>
</dbReference>
<feature type="signal peptide" evidence="1">
    <location>
        <begin position="1"/>
        <end position="24"/>
    </location>
</feature>
<feature type="chain" id="PRO_5047064412" evidence="1">
    <location>
        <begin position="25"/>
        <end position="502"/>
    </location>
</feature>
<name>A0ABV0FKM3_9GAMM</name>
<accession>A0ABV0FKM3</accession>
<evidence type="ECO:0000259" key="2">
    <source>
        <dbReference type="Pfam" id="PF03572"/>
    </source>
</evidence>
<feature type="domain" description="Tail specific protease" evidence="2">
    <location>
        <begin position="252"/>
        <end position="424"/>
    </location>
</feature>
<gene>
    <name evidence="3" type="ORF">ABHN84_03635</name>
</gene>
<dbReference type="Gene3D" id="3.90.226.10">
    <property type="entry name" value="2-enoyl-CoA Hydratase, Chain A, domain 1"/>
    <property type="match status" value="1"/>
</dbReference>
<organism evidence="3 4">
    <name type="scientific">Shewanella vesiculosa</name>
    <dbReference type="NCBI Taxonomy" id="518738"/>
    <lineage>
        <taxon>Bacteria</taxon>
        <taxon>Pseudomonadati</taxon>
        <taxon>Pseudomonadota</taxon>
        <taxon>Gammaproteobacteria</taxon>
        <taxon>Alteromonadales</taxon>
        <taxon>Shewanellaceae</taxon>
        <taxon>Shewanella</taxon>
    </lineage>
</organism>
<sequence length="502" mass="56211">MHGKSLVILTLLISVFSSAVYAQAEPIKPVLAEANPWAQIAQTDLTYIYQTVKANHPGAIDDQNLYFSQWLEQGYREGLARAKKATSLQDVTNSLSYFVAGFADGHFGIAFNQHPDMQSWAGIGIEKQFQDYKVYYTAEDWGGRLPAVGAKLISCDNIAVDTMMNEHILKYRFNNNQLNARKVSYAKKLLINDKIGEFTRPNSCVFESKGEQTAFSLHWQKIDRNDLYQTLTPVALPKEFSIDEFTPKHYWVRLPSFYPSGADETKLQAMIMALAGLRDAELVVFDVRGNGGGSSQWGQDLMSSLYGKAYIAQVMQNNPDNSYAMWRASEDNHAYLVSLKPMLIRQFGADSDITTSFLQTTLDMRQAIDNQQSLVKEALPNNSQALQATAVNRHQAEKSLYQGRTILLTDKSCGSACLDFADLSLSIPQLIHAGQETSADTVYMDVRGINLPSKLGAFSLAQKVYRDRKRGHNQSFVPQYQFNGSMTDTQGLQHWVLSLIAQ</sequence>
<evidence type="ECO:0000256" key="1">
    <source>
        <dbReference type="SAM" id="SignalP"/>
    </source>
</evidence>
<comment type="caution">
    <text evidence="3">The sequence shown here is derived from an EMBL/GenBank/DDBJ whole genome shotgun (WGS) entry which is preliminary data.</text>
</comment>
<dbReference type="Pfam" id="PF03572">
    <property type="entry name" value="Peptidase_S41"/>
    <property type="match status" value="1"/>
</dbReference>
<keyword evidence="1" id="KW-0732">Signal</keyword>
<dbReference type="InterPro" id="IPR029045">
    <property type="entry name" value="ClpP/crotonase-like_dom_sf"/>
</dbReference>
<protein>
    <submittedName>
        <fullName evidence="3">S41 family peptidase</fullName>
    </submittedName>
</protein>
<dbReference type="EMBL" id="JBDPZN010000001">
    <property type="protein sequence ID" value="MEO3681381.1"/>
    <property type="molecule type" value="Genomic_DNA"/>
</dbReference>
<dbReference type="InterPro" id="IPR005151">
    <property type="entry name" value="Tail-specific_protease"/>
</dbReference>
<reference evidence="3 4" key="1">
    <citation type="submission" date="2024-05" db="EMBL/GenBank/DDBJ databases">
        <title>Genome sequencing of Marine Estuary Bacteria, Shewanella vesiculosa and S. baltica, and Pseudomonas syringae.</title>
        <authorList>
            <person name="Gurung A."/>
            <person name="Maclea K.S."/>
        </authorList>
    </citation>
    <scope>NUCLEOTIDE SEQUENCE [LARGE SCALE GENOMIC DNA]</scope>
    <source>
        <strain evidence="3 4">1A</strain>
    </source>
</reference>
<evidence type="ECO:0000313" key="4">
    <source>
        <dbReference type="Proteomes" id="UP001477278"/>
    </source>
</evidence>
<keyword evidence="4" id="KW-1185">Reference proteome</keyword>
<dbReference type="Proteomes" id="UP001477278">
    <property type="component" value="Unassembled WGS sequence"/>
</dbReference>